<name>A0A7Y9EPF0_9ACTN</name>
<dbReference type="Proteomes" id="UP000529783">
    <property type="component" value="Unassembled WGS sequence"/>
</dbReference>
<feature type="transmembrane region" description="Helical" evidence="2">
    <location>
        <begin position="190"/>
        <end position="208"/>
    </location>
</feature>
<comment type="caution">
    <text evidence="3">The sequence shown here is derived from an EMBL/GenBank/DDBJ whole genome shotgun (WGS) entry which is preliminary data.</text>
</comment>
<sequence length="261" mass="26807">MVRTLLVRGLLLGLLAGLVAGVFAFAVGEPRIDDAIALENAAAAPGHGAAAEPESATHGHESGTHEQETGKHEHGEEVSRGTQKAGLFLATGLYGLAVGGVFALAFAGLRGRVGPRSDAALALAAAGTAFAAVIVVPFLKYPANPPAVGDPETINTRTLLYLAMIGVGLLSTAIAVTTARSVRGGPWARWPAAVLAFVVPVAVASLLLPTVDEVPDGFPATLLWQFRITSLGTQLVFWASFGTLFGWFCDRAARAPAPAPA</sequence>
<protein>
    <submittedName>
        <fullName evidence="3">Putative cobalt transporter CbtA</fullName>
    </submittedName>
</protein>
<evidence type="ECO:0000256" key="2">
    <source>
        <dbReference type="SAM" id="Phobius"/>
    </source>
</evidence>
<feature type="transmembrane region" description="Helical" evidence="2">
    <location>
        <begin position="228"/>
        <end position="248"/>
    </location>
</feature>
<reference evidence="3 4" key="1">
    <citation type="submission" date="2020-07" db="EMBL/GenBank/DDBJ databases">
        <title>Sequencing the genomes of 1000 actinobacteria strains.</title>
        <authorList>
            <person name="Klenk H.-P."/>
        </authorList>
    </citation>
    <scope>NUCLEOTIDE SEQUENCE [LARGE SCALE GENOMIC DNA]</scope>
    <source>
        <strain evidence="3 4">DSM 40398</strain>
    </source>
</reference>
<dbReference type="EMBL" id="JACCBA010000001">
    <property type="protein sequence ID" value="NYD51494.1"/>
    <property type="molecule type" value="Genomic_DNA"/>
</dbReference>
<evidence type="ECO:0000313" key="4">
    <source>
        <dbReference type="Proteomes" id="UP000529783"/>
    </source>
</evidence>
<evidence type="ECO:0000313" key="3">
    <source>
        <dbReference type="EMBL" id="NYD51494.1"/>
    </source>
</evidence>
<keyword evidence="2" id="KW-0472">Membrane</keyword>
<dbReference type="Pfam" id="PF09490">
    <property type="entry name" value="CbtA"/>
    <property type="match status" value="1"/>
</dbReference>
<feature type="compositionally biased region" description="Basic and acidic residues" evidence="1">
    <location>
        <begin position="55"/>
        <end position="78"/>
    </location>
</feature>
<keyword evidence="2" id="KW-0812">Transmembrane</keyword>
<dbReference type="InterPro" id="IPR012666">
    <property type="entry name" value="CbtA_put"/>
</dbReference>
<dbReference type="RefSeq" id="WP_179847876.1">
    <property type="nucleotide sequence ID" value="NZ_JACCBA010000001.1"/>
</dbReference>
<evidence type="ECO:0000256" key="1">
    <source>
        <dbReference type="SAM" id="MobiDB-lite"/>
    </source>
</evidence>
<accession>A0A7Y9EPF0</accession>
<keyword evidence="2" id="KW-1133">Transmembrane helix</keyword>
<organism evidence="3 4">
    <name type="scientific">Actinomadura luteofluorescens</name>
    <dbReference type="NCBI Taxonomy" id="46163"/>
    <lineage>
        <taxon>Bacteria</taxon>
        <taxon>Bacillati</taxon>
        <taxon>Actinomycetota</taxon>
        <taxon>Actinomycetes</taxon>
        <taxon>Streptosporangiales</taxon>
        <taxon>Thermomonosporaceae</taxon>
        <taxon>Actinomadura</taxon>
    </lineage>
</organism>
<gene>
    <name evidence="3" type="ORF">BJY14_007477</name>
</gene>
<feature type="transmembrane region" description="Helical" evidence="2">
    <location>
        <begin position="119"/>
        <end position="139"/>
    </location>
</feature>
<feature type="transmembrane region" description="Helical" evidence="2">
    <location>
        <begin position="159"/>
        <end position="178"/>
    </location>
</feature>
<dbReference type="AlphaFoldDB" id="A0A7Y9EPF0"/>
<keyword evidence="4" id="KW-1185">Reference proteome</keyword>
<feature type="transmembrane region" description="Helical" evidence="2">
    <location>
        <begin position="85"/>
        <end position="107"/>
    </location>
</feature>
<feature type="region of interest" description="Disordered" evidence="1">
    <location>
        <begin position="47"/>
        <end position="78"/>
    </location>
</feature>
<proteinExistence type="predicted"/>